<protein>
    <recommendedName>
        <fullName evidence="3">Leucine rich repeat variant domain-containing protein</fullName>
    </recommendedName>
</protein>
<dbReference type="EMBL" id="JASXSX010000001">
    <property type="protein sequence ID" value="MDT3766621.1"/>
    <property type="molecule type" value="Genomic_DNA"/>
</dbReference>
<feature type="domain" description="Leucine rich repeat variant" evidence="3">
    <location>
        <begin position="5"/>
        <end position="64"/>
    </location>
</feature>
<keyword evidence="2" id="KW-1133">Transmembrane helix</keyword>
<dbReference type="InterPro" id="IPR057893">
    <property type="entry name" value="LRV_2"/>
</dbReference>
<evidence type="ECO:0000256" key="2">
    <source>
        <dbReference type="SAM" id="Phobius"/>
    </source>
</evidence>
<reference evidence="4 5" key="1">
    <citation type="submission" date="2023-06" db="EMBL/GenBank/DDBJ databases">
        <title>Draft genome sequence of Gleimia hominis type strain CCUG 57540T.</title>
        <authorList>
            <person name="Salva-Serra F."/>
            <person name="Cardew S."/>
            <person name="Jensie Markopoulos S."/>
            <person name="Ohlen M."/>
            <person name="Inganas E."/>
            <person name="Svensson-Stadler L."/>
            <person name="Moore E.R.B."/>
        </authorList>
    </citation>
    <scope>NUCLEOTIDE SEQUENCE [LARGE SCALE GENOMIC DNA]</scope>
    <source>
        <strain evidence="4 5">CCUG 57540</strain>
    </source>
</reference>
<feature type="compositionally biased region" description="Low complexity" evidence="1">
    <location>
        <begin position="72"/>
        <end position="86"/>
    </location>
</feature>
<keyword evidence="2" id="KW-0812">Transmembrane</keyword>
<sequence>MDPKLAKKAADPNTPLDELYDIAIAHPKLRPQVAGNPTAHEYPALIEWLGELNDPQIDAALGKRAGTEEADQPAQADSASQSAEPQWTKEPQRGEEPQWGEEPQEAEVEERDQDVEQTTFLPPVDDREGGQTEAYPPAYYPQGTQREYADAQQYQQTQMGQYPQSNQYAAAAAGQEQQYQEAPQSGSSNTRIAVVIAVLSVVAAVMLGLFVATVMGYLTWGKIDKSQPAASVSASAEPTSEPETPQATEEEETPEPSESPSSKEPGYPAPAGAVRAAAFYTPSKNIRCTILADQDKMACQVYESVEDPIGGGQICGGTGGFAVEGTKDGSRSMCGDLGLADDIKLLDYDKAATFGNYACVSRFKGMSCWNTKTGKSFAVSRQGWASGSDGEIAENAFPWGQ</sequence>
<feature type="compositionally biased region" description="Acidic residues" evidence="1">
    <location>
        <begin position="98"/>
        <end position="115"/>
    </location>
</feature>
<name>A0ABU3I8B3_9ACTO</name>
<dbReference type="Pfam" id="PF25591">
    <property type="entry name" value="LRV_2"/>
    <property type="match status" value="1"/>
</dbReference>
<accession>A0ABU3I8B3</accession>
<comment type="caution">
    <text evidence="4">The sequence shown here is derived from an EMBL/GenBank/DDBJ whole genome shotgun (WGS) entry which is preliminary data.</text>
</comment>
<keyword evidence="5" id="KW-1185">Reference proteome</keyword>
<proteinExistence type="predicted"/>
<evidence type="ECO:0000259" key="3">
    <source>
        <dbReference type="Pfam" id="PF25591"/>
    </source>
</evidence>
<keyword evidence="2" id="KW-0472">Membrane</keyword>
<dbReference type="Proteomes" id="UP001247542">
    <property type="component" value="Unassembled WGS sequence"/>
</dbReference>
<evidence type="ECO:0000313" key="4">
    <source>
        <dbReference type="EMBL" id="MDT3766621.1"/>
    </source>
</evidence>
<feature type="region of interest" description="Disordered" evidence="1">
    <location>
        <begin position="59"/>
        <end position="136"/>
    </location>
</feature>
<organism evidence="4 5">
    <name type="scientific">Gleimia hominis</name>
    <dbReference type="NCBI Taxonomy" id="595468"/>
    <lineage>
        <taxon>Bacteria</taxon>
        <taxon>Bacillati</taxon>
        <taxon>Actinomycetota</taxon>
        <taxon>Actinomycetes</taxon>
        <taxon>Actinomycetales</taxon>
        <taxon>Actinomycetaceae</taxon>
        <taxon>Gleimia</taxon>
    </lineage>
</organism>
<evidence type="ECO:0000256" key="1">
    <source>
        <dbReference type="SAM" id="MobiDB-lite"/>
    </source>
</evidence>
<gene>
    <name evidence="4" type="ORF">QS713_00860</name>
</gene>
<dbReference type="RefSeq" id="WP_313271668.1">
    <property type="nucleotide sequence ID" value="NZ_JASXSX010000001.1"/>
</dbReference>
<feature type="compositionally biased region" description="Low complexity" evidence="1">
    <location>
        <begin position="256"/>
        <end position="268"/>
    </location>
</feature>
<feature type="compositionally biased region" description="Low complexity" evidence="1">
    <location>
        <begin position="231"/>
        <end position="247"/>
    </location>
</feature>
<evidence type="ECO:0000313" key="5">
    <source>
        <dbReference type="Proteomes" id="UP001247542"/>
    </source>
</evidence>
<feature type="region of interest" description="Disordered" evidence="1">
    <location>
        <begin position="231"/>
        <end position="268"/>
    </location>
</feature>
<feature type="transmembrane region" description="Helical" evidence="2">
    <location>
        <begin position="192"/>
        <end position="218"/>
    </location>
</feature>